<keyword evidence="2" id="KW-1185">Reference proteome</keyword>
<organism evidence="1 2">
    <name type="scientific">Liparis tanakae</name>
    <name type="common">Tanaka's snailfish</name>
    <dbReference type="NCBI Taxonomy" id="230148"/>
    <lineage>
        <taxon>Eukaryota</taxon>
        <taxon>Metazoa</taxon>
        <taxon>Chordata</taxon>
        <taxon>Craniata</taxon>
        <taxon>Vertebrata</taxon>
        <taxon>Euteleostomi</taxon>
        <taxon>Actinopterygii</taxon>
        <taxon>Neopterygii</taxon>
        <taxon>Teleostei</taxon>
        <taxon>Neoteleostei</taxon>
        <taxon>Acanthomorphata</taxon>
        <taxon>Eupercaria</taxon>
        <taxon>Perciformes</taxon>
        <taxon>Cottioidei</taxon>
        <taxon>Cottales</taxon>
        <taxon>Liparidae</taxon>
        <taxon>Liparis</taxon>
    </lineage>
</organism>
<proteinExistence type="predicted"/>
<sequence length="153" mass="16151">MVLLSGPRGDVVARQGALHQPLHPQSQAVQFVMDLQGGQAAGSFGSARRVVVAGAGPGPPRDAAPFVLGGLAVGVFPGVDGPEQTEVLLVAVECQHKTGVVHLVSPPVVLVHLHGVLGVLQQRVHPLAVFVNIQEGEMQRQAPGWKRRNVRKR</sequence>
<reference evidence="1 2" key="1">
    <citation type="submission" date="2019-03" db="EMBL/GenBank/DDBJ databases">
        <title>First draft genome of Liparis tanakae, snailfish: a comprehensive survey of snailfish specific genes.</title>
        <authorList>
            <person name="Kim W."/>
            <person name="Song I."/>
            <person name="Jeong J.-H."/>
            <person name="Kim D."/>
            <person name="Kim S."/>
            <person name="Ryu S."/>
            <person name="Song J.Y."/>
            <person name="Lee S.K."/>
        </authorList>
    </citation>
    <scope>NUCLEOTIDE SEQUENCE [LARGE SCALE GENOMIC DNA]</scope>
    <source>
        <tissue evidence="1">Muscle</tissue>
    </source>
</reference>
<dbReference type="Proteomes" id="UP000314294">
    <property type="component" value="Unassembled WGS sequence"/>
</dbReference>
<accession>A0A4Z2G6R9</accession>
<dbReference type="AlphaFoldDB" id="A0A4Z2G6R9"/>
<comment type="caution">
    <text evidence="1">The sequence shown here is derived from an EMBL/GenBank/DDBJ whole genome shotgun (WGS) entry which is preliminary data.</text>
</comment>
<name>A0A4Z2G6R9_9TELE</name>
<evidence type="ECO:0000313" key="2">
    <source>
        <dbReference type="Proteomes" id="UP000314294"/>
    </source>
</evidence>
<protein>
    <submittedName>
        <fullName evidence="1">Uncharacterized protein</fullName>
    </submittedName>
</protein>
<gene>
    <name evidence="1" type="ORF">EYF80_041190</name>
</gene>
<dbReference type="EMBL" id="SRLO01000689">
    <property type="protein sequence ID" value="TNN48603.1"/>
    <property type="molecule type" value="Genomic_DNA"/>
</dbReference>
<evidence type="ECO:0000313" key="1">
    <source>
        <dbReference type="EMBL" id="TNN48603.1"/>
    </source>
</evidence>
<dbReference type="OrthoDB" id="10642546at2759"/>